<comment type="caution">
    <text evidence="2">The sequence shown here is derived from an EMBL/GenBank/DDBJ whole genome shotgun (WGS) entry which is preliminary data.</text>
</comment>
<organism evidence="2 3">
    <name type="scientific">Caerostris darwini</name>
    <dbReference type="NCBI Taxonomy" id="1538125"/>
    <lineage>
        <taxon>Eukaryota</taxon>
        <taxon>Metazoa</taxon>
        <taxon>Ecdysozoa</taxon>
        <taxon>Arthropoda</taxon>
        <taxon>Chelicerata</taxon>
        <taxon>Arachnida</taxon>
        <taxon>Araneae</taxon>
        <taxon>Araneomorphae</taxon>
        <taxon>Entelegynae</taxon>
        <taxon>Araneoidea</taxon>
        <taxon>Araneidae</taxon>
        <taxon>Caerostris</taxon>
    </lineage>
</organism>
<evidence type="ECO:0000256" key="1">
    <source>
        <dbReference type="SAM" id="MobiDB-lite"/>
    </source>
</evidence>
<reference evidence="2 3" key="1">
    <citation type="submission" date="2021-06" db="EMBL/GenBank/DDBJ databases">
        <title>Caerostris darwini draft genome.</title>
        <authorList>
            <person name="Kono N."/>
            <person name="Arakawa K."/>
        </authorList>
    </citation>
    <scope>NUCLEOTIDE SEQUENCE [LARGE SCALE GENOMIC DNA]</scope>
</reference>
<feature type="region of interest" description="Disordered" evidence="1">
    <location>
        <begin position="62"/>
        <end position="96"/>
    </location>
</feature>
<protein>
    <submittedName>
        <fullName evidence="2">Uncharacterized protein</fullName>
    </submittedName>
</protein>
<dbReference type="AlphaFoldDB" id="A0AAV4R359"/>
<dbReference type="Proteomes" id="UP001054837">
    <property type="component" value="Unassembled WGS sequence"/>
</dbReference>
<sequence>MCRTKDRPPIGRREGKRRMLYNDWLAGGVVVEDGTTMVLKYQAHFFHLSLPLFFGQRALEASRRDPAPPPLPLTLGRRAQDRNCSRSTSELETEGR</sequence>
<keyword evidence="3" id="KW-1185">Reference proteome</keyword>
<gene>
    <name evidence="2" type="ORF">CDAR_68901</name>
</gene>
<proteinExistence type="predicted"/>
<accession>A0AAV4R359</accession>
<evidence type="ECO:0000313" key="3">
    <source>
        <dbReference type="Proteomes" id="UP001054837"/>
    </source>
</evidence>
<name>A0AAV4R359_9ARAC</name>
<dbReference type="EMBL" id="BPLQ01005687">
    <property type="protein sequence ID" value="GIY16363.1"/>
    <property type="molecule type" value="Genomic_DNA"/>
</dbReference>
<evidence type="ECO:0000313" key="2">
    <source>
        <dbReference type="EMBL" id="GIY16363.1"/>
    </source>
</evidence>